<evidence type="ECO:0000313" key="9">
    <source>
        <dbReference type="EMBL" id="SKC92491.1"/>
    </source>
</evidence>
<evidence type="ECO:0000256" key="6">
    <source>
        <dbReference type="HAMAP-Rule" id="MF_01515"/>
    </source>
</evidence>
<keyword evidence="4 6" id="KW-1133">Transmembrane helix</keyword>
<dbReference type="InterPro" id="IPR019264">
    <property type="entry name" value="DUF2179"/>
</dbReference>
<dbReference type="Proteomes" id="UP000190285">
    <property type="component" value="Unassembled WGS sequence"/>
</dbReference>
<feature type="transmembrane region" description="Helical" evidence="6">
    <location>
        <begin position="6"/>
        <end position="27"/>
    </location>
</feature>
<evidence type="ECO:0000256" key="4">
    <source>
        <dbReference type="ARBA" id="ARBA00022989"/>
    </source>
</evidence>
<evidence type="ECO:0000256" key="3">
    <source>
        <dbReference type="ARBA" id="ARBA00022692"/>
    </source>
</evidence>
<keyword evidence="3 6" id="KW-0812">Transmembrane</keyword>
<feature type="domain" description="DUF5698" evidence="8">
    <location>
        <begin position="20"/>
        <end position="76"/>
    </location>
</feature>
<evidence type="ECO:0000259" key="8">
    <source>
        <dbReference type="Pfam" id="PF18955"/>
    </source>
</evidence>
<dbReference type="NCBIfam" id="NF003194">
    <property type="entry name" value="PRK04164.1-5"/>
    <property type="match status" value="1"/>
</dbReference>
<keyword evidence="2 6" id="KW-1003">Cell membrane</keyword>
<name>A0A1T5MW80_9FIRM</name>
<reference evidence="10" key="1">
    <citation type="submission" date="2017-02" db="EMBL/GenBank/DDBJ databases">
        <authorList>
            <person name="Varghese N."/>
            <person name="Submissions S."/>
        </authorList>
    </citation>
    <scope>NUCLEOTIDE SEQUENCE [LARGE SCALE GENOMIC DNA]</scope>
    <source>
        <strain evidence="10">M1</strain>
    </source>
</reference>
<dbReference type="CDD" id="cd16381">
    <property type="entry name" value="YitT_C_like_1"/>
    <property type="match status" value="1"/>
</dbReference>
<dbReference type="OrthoDB" id="48231at2"/>
<dbReference type="Pfam" id="PF18955">
    <property type="entry name" value="DUF5698"/>
    <property type="match status" value="1"/>
</dbReference>
<dbReference type="AlphaFoldDB" id="A0A1T5MW80"/>
<dbReference type="EMBL" id="FUZT01000029">
    <property type="protein sequence ID" value="SKC92491.1"/>
    <property type="molecule type" value="Genomic_DNA"/>
</dbReference>
<feature type="domain" description="DUF2179" evidence="7">
    <location>
        <begin position="111"/>
        <end position="163"/>
    </location>
</feature>
<evidence type="ECO:0000256" key="1">
    <source>
        <dbReference type="ARBA" id="ARBA00004651"/>
    </source>
</evidence>
<protein>
    <recommendedName>
        <fullName evidence="6">UPF0316 protein SAMN02194393_05493</fullName>
    </recommendedName>
</protein>
<dbReference type="RefSeq" id="WP_079496043.1">
    <property type="nucleotide sequence ID" value="NZ_FUZT01000029.1"/>
</dbReference>
<keyword evidence="10" id="KW-1185">Reference proteome</keyword>
<organism evidence="9 10">
    <name type="scientific">Maledivibacter halophilus</name>
    <dbReference type="NCBI Taxonomy" id="36842"/>
    <lineage>
        <taxon>Bacteria</taxon>
        <taxon>Bacillati</taxon>
        <taxon>Bacillota</taxon>
        <taxon>Clostridia</taxon>
        <taxon>Peptostreptococcales</taxon>
        <taxon>Caminicellaceae</taxon>
        <taxon>Maledivibacter</taxon>
    </lineage>
</organism>
<evidence type="ECO:0000259" key="7">
    <source>
        <dbReference type="Pfam" id="PF10035"/>
    </source>
</evidence>
<comment type="subcellular location">
    <subcellularLocation>
        <location evidence="1 6">Cell membrane</location>
        <topology evidence="1 6">Multi-pass membrane protein</topology>
    </subcellularLocation>
</comment>
<evidence type="ECO:0000256" key="5">
    <source>
        <dbReference type="ARBA" id="ARBA00023136"/>
    </source>
</evidence>
<comment type="similarity">
    <text evidence="6">Belongs to the UPF0316 family.</text>
</comment>
<evidence type="ECO:0000313" key="10">
    <source>
        <dbReference type="Proteomes" id="UP000190285"/>
    </source>
</evidence>
<dbReference type="STRING" id="36842.SAMN02194393_05493"/>
<feature type="transmembrane region" description="Helical" evidence="6">
    <location>
        <begin position="62"/>
        <end position="79"/>
    </location>
</feature>
<dbReference type="Pfam" id="PF10035">
    <property type="entry name" value="DUF2179"/>
    <property type="match status" value="1"/>
</dbReference>
<accession>A0A1T5MW80</accession>
<dbReference type="InterPro" id="IPR044035">
    <property type="entry name" value="DUF5698"/>
</dbReference>
<gene>
    <name evidence="9" type="ORF">SAMN02194393_05493</name>
</gene>
<dbReference type="GO" id="GO:0005886">
    <property type="term" value="C:plasma membrane"/>
    <property type="evidence" value="ECO:0007669"/>
    <property type="project" value="UniProtKB-SubCell"/>
</dbReference>
<dbReference type="InterPro" id="IPR022930">
    <property type="entry name" value="UPF0316"/>
</dbReference>
<dbReference type="HAMAP" id="MF_01515">
    <property type="entry name" value="UPF0316"/>
    <property type="match status" value="1"/>
</dbReference>
<proteinExistence type="inferred from homology"/>
<dbReference type="PANTHER" id="PTHR40060">
    <property type="entry name" value="UPF0316 PROTEIN YEBE"/>
    <property type="match status" value="1"/>
</dbReference>
<feature type="transmembrane region" description="Helical" evidence="6">
    <location>
        <begin position="34"/>
        <end position="56"/>
    </location>
</feature>
<evidence type="ECO:0000256" key="2">
    <source>
        <dbReference type="ARBA" id="ARBA00022475"/>
    </source>
</evidence>
<dbReference type="PANTHER" id="PTHR40060:SF1">
    <property type="entry name" value="UPF0316 PROTEIN YEBE"/>
    <property type="match status" value="1"/>
</dbReference>
<sequence length="172" mass="19289">MLLGYLFIFIARVADVSLFTIRMLFIVRGKRVQAALLGFVEVIIYITALGKVVSGLSDYRNLLVYALGYACGNIVGSFLEEKLAIGKITAQIVCSHCDGKILAENLRDEGFGVTVVEGEGRDGKRYILNVMMNRKNIKKLYNILDQLEKRPVVTVFDIKSIKGGYFAKMKRR</sequence>
<keyword evidence="5 6" id="KW-0472">Membrane</keyword>